<evidence type="ECO:0000256" key="3">
    <source>
        <dbReference type="ARBA" id="ARBA00024327"/>
    </source>
</evidence>
<organism evidence="7">
    <name type="scientific">uncultured delta proteobacterium Rifle_16ft_4_minimus_37851</name>
    <dbReference type="NCBI Taxonomy" id="1665181"/>
    <lineage>
        <taxon>Bacteria</taxon>
        <taxon>Deltaproteobacteria</taxon>
        <taxon>environmental samples</taxon>
    </lineage>
</organism>
<dbReference type="EMBL" id="KT007006">
    <property type="protein sequence ID" value="AKQ02963.1"/>
    <property type="molecule type" value="Genomic_DNA"/>
</dbReference>
<dbReference type="InterPro" id="IPR014729">
    <property type="entry name" value="Rossmann-like_a/b/a_fold"/>
</dbReference>
<dbReference type="InterPro" id="IPR004511">
    <property type="entry name" value="PAPS/APS_Rdtase"/>
</dbReference>
<keyword evidence="4" id="KW-0408">Iron</keyword>
<dbReference type="PIRSF" id="PIRSF000857">
    <property type="entry name" value="PAPS_reductase"/>
    <property type="match status" value="1"/>
</dbReference>
<feature type="binding site" evidence="4">
    <location>
        <position position="204"/>
    </location>
    <ligand>
        <name>[4Fe-4S] cluster</name>
        <dbReference type="ChEBI" id="CHEBI:49883"/>
    </ligand>
</feature>
<dbReference type="GO" id="GO:0043866">
    <property type="term" value="F:adenylyl-sulfate reductase (thioredoxin) activity"/>
    <property type="evidence" value="ECO:0007669"/>
    <property type="project" value="UniProtKB-EC"/>
</dbReference>
<dbReference type="GO" id="GO:0004604">
    <property type="term" value="F:phosphoadenylyl-sulfate reductase (thioredoxin) activity"/>
    <property type="evidence" value="ECO:0007669"/>
    <property type="project" value="UniProtKB-UniRule"/>
</dbReference>
<dbReference type="NCBIfam" id="NF002537">
    <property type="entry name" value="PRK02090.1"/>
    <property type="match status" value="1"/>
</dbReference>
<dbReference type="AlphaFoldDB" id="A0A0H4T5H3"/>
<keyword evidence="4" id="KW-0963">Cytoplasm</keyword>
<dbReference type="InterPro" id="IPR002500">
    <property type="entry name" value="PAPS_reduct_dom"/>
</dbReference>
<feature type="binding site" evidence="4">
    <location>
        <position position="207"/>
    </location>
    <ligand>
        <name>[4Fe-4S] cluster</name>
        <dbReference type="ChEBI" id="CHEBI:49883"/>
    </ligand>
</feature>
<dbReference type="Pfam" id="PF01507">
    <property type="entry name" value="PAPS_reduct"/>
    <property type="match status" value="1"/>
</dbReference>
<name>A0A0H4T5H3_9DELT</name>
<keyword evidence="2 4" id="KW-0560">Oxidoreductase</keyword>
<evidence type="ECO:0000256" key="2">
    <source>
        <dbReference type="ARBA" id="ARBA00023002"/>
    </source>
</evidence>
<dbReference type="GO" id="GO:0019379">
    <property type="term" value="P:sulfate assimilation, phosphoadenylyl sulfate reduction by phosphoadenylyl-sulfate reductase (thioredoxin)"/>
    <property type="evidence" value="ECO:0007669"/>
    <property type="project" value="UniProtKB-UniRule"/>
</dbReference>
<protein>
    <recommendedName>
        <fullName evidence="4">Adenosine 5'-phosphosulfate reductase</fullName>
        <shortName evidence="4">APS reductase</shortName>
        <ecNumber evidence="4">1.8.4.10</ecNumber>
    </recommendedName>
    <alternativeName>
        <fullName evidence="4">5'-adenylylsulfate reductase</fullName>
    </alternativeName>
    <alternativeName>
        <fullName evidence="4">Thioredoxin-dependent 5'-adenylylsulfate reductase</fullName>
    </alternativeName>
</protein>
<accession>A0A0H4T5H3</accession>
<dbReference type="CDD" id="cd23945">
    <property type="entry name" value="PAPS_reductase"/>
    <property type="match status" value="1"/>
</dbReference>
<proteinExistence type="inferred from homology"/>
<feature type="region of interest" description="Disordered" evidence="5">
    <location>
        <begin position="228"/>
        <end position="249"/>
    </location>
</feature>
<dbReference type="EC" id="1.8.4.10" evidence="4"/>
<dbReference type="PANTHER" id="PTHR46509">
    <property type="entry name" value="PHOSPHOADENOSINE PHOSPHOSULFATE REDUCTASE"/>
    <property type="match status" value="1"/>
</dbReference>
<feature type="compositionally biased region" description="Polar residues" evidence="5">
    <location>
        <begin position="239"/>
        <end position="249"/>
    </location>
</feature>
<feature type="active site" description="Nucleophile; cysteine thiosulfonate intermediate" evidence="4">
    <location>
        <position position="236"/>
    </location>
</feature>
<feature type="binding site" evidence="4">
    <location>
        <position position="119"/>
    </location>
    <ligand>
        <name>[4Fe-4S] cluster</name>
        <dbReference type="ChEBI" id="CHEBI:49883"/>
    </ligand>
</feature>
<dbReference type="GO" id="GO:0046872">
    <property type="term" value="F:metal ion binding"/>
    <property type="evidence" value="ECO:0007669"/>
    <property type="project" value="UniProtKB-KW"/>
</dbReference>
<comment type="cofactor">
    <cofactor evidence="4">
        <name>[4Fe-4S] cluster</name>
        <dbReference type="ChEBI" id="CHEBI:49883"/>
    </cofactor>
    <text evidence="4">Binds 1 [4Fe-4S] cluster per subunit.</text>
</comment>
<dbReference type="HAMAP" id="MF_00063">
    <property type="entry name" value="CysH"/>
    <property type="match status" value="1"/>
</dbReference>
<dbReference type="GO" id="GO:0051539">
    <property type="term" value="F:4 iron, 4 sulfur cluster binding"/>
    <property type="evidence" value="ECO:0007669"/>
    <property type="project" value="UniProtKB-UniRule"/>
</dbReference>
<reference evidence="7" key="1">
    <citation type="journal article" date="2015" name="ISME J.">
        <title>Aquifer environment selects for microbial species cohorts in sediment and groundwater.</title>
        <authorList>
            <person name="Hug L.A."/>
            <person name="Thomas B.C."/>
            <person name="Brown C.T."/>
            <person name="Frischkorn K.R."/>
            <person name="Williams K.H."/>
            <person name="Tringe S.G."/>
            <person name="Banfield J.F."/>
        </authorList>
    </citation>
    <scope>NUCLEOTIDE SEQUENCE</scope>
</reference>
<dbReference type="Gene3D" id="3.40.50.620">
    <property type="entry name" value="HUPs"/>
    <property type="match status" value="1"/>
</dbReference>
<evidence type="ECO:0000313" key="7">
    <source>
        <dbReference type="EMBL" id="AKQ02963.1"/>
    </source>
</evidence>
<dbReference type="SUPFAM" id="SSF52402">
    <property type="entry name" value="Adenine nucleotide alpha hydrolases-like"/>
    <property type="match status" value="1"/>
</dbReference>
<dbReference type="GO" id="GO:0005737">
    <property type="term" value="C:cytoplasm"/>
    <property type="evidence" value="ECO:0007669"/>
    <property type="project" value="UniProtKB-SubCell"/>
</dbReference>
<comment type="function">
    <text evidence="4">Catalyzes the formation of sulfite from adenosine 5'-phosphosulfate (APS) using thioredoxin as an electron donor.</text>
</comment>
<evidence type="ECO:0000256" key="5">
    <source>
        <dbReference type="SAM" id="MobiDB-lite"/>
    </source>
</evidence>
<sequence length="249" mass="28442">MKISGITGEKIAELNAMEAEELVKWAFDNFGERAAIGTSFQLTGSVMVDMAARHFNKFRVFIVDTLRLHPETYDSVSGAEKKYGIKVEIYGPDKGLLKDMTERFGEYLFFTDKAKQEYCCNVRKVEPNRRALATLDVWITGLRRDQSGYRKDVEKAALTEEGGRRILKLCPLADWDTDRVWKYIREKNVPYNRLFDKGYDSIGCIICSTPLVKGEGPRSGRWRWFNRGSSDDKKECGIHTTNPKGGSKK</sequence>
<comment type="catalytic activity">
    <reaction evidence="4">
        <text>[thioredoxin]-disulfide + sulfite + AMP + 2 H(+) = adenosine 5'-phosphosulfate + [thioredoxin]-dithiol</text>
        <dbReference type="Rhea" id="RHEA:21976"/>
        <dbReference type="Rhea" id="RHEA-COMP:10698"/>
        <dbReference type="Rhea" id="RHEA-COMP:10700"/>
        <dbReference type="ChEBI" id="CHEBI:15378"/>
        <dbReference type="ChEBI" id="CHEBI:17359"/>
        <dbReference type="ChEBI" id="CHEBI:29950"/>
        <dbReference type="ChEBI" id="CHEBI:50058"/>
        <dbReference type="ChEBI" id="CHEBI:58243"/>
        <dbReference type="ChEBI" id="CHEBI:456215"/>
        <dbReference type="EC" id="1.8.4.10"/>
    </reaction>
</comment>
<keyword evidence="4" id="KW-0479">Metal-binding</keyword>
<comment type="similarity">
    <text evidence="1 4">Belongs to the PAPS reductase family. CysH subfamily.</text>
</comment>
<dbReference type="NCBIfam" id="TIGR00434">
    <property type="entry name" value="cysH"/>
    <property type="match status" value="1"/>
</dbReference>
<evidence type="ECO:0000256" key="4">
    <source>
        <dbReference type="HAMAP-Rule" id="MF_00063"/>
    </source>
</evidence>
<dbReference type="PANTHER" id="PTHR46509:SF1">
    <property type="entry name" value="PHOSPHOADENOSINE PHOSPHOSULFATE REDUCTASE"/>
    <property type="match status" value="1"/>
</dbReference>
<evidence type="ECO:0000259" key="6">
    <source>
        <dbReference type="Pfam" id="PF01507"/>
    </source>
</evidence>
<gene>
    <name evidence="4" type="primary">cysH</name>
</gene>
<keyword evidence="4" id="KW-0411">Iron-sulfur</keyword>
<comment type="pathway">
    <text evidence="3 4">Sulfur metabolism; hydrogen sulfide biosynthesis; sulfite from sulfate.</text>
</comment>
<evidence type="ECO:0000256" key="1">
    <source>
        <dbReference type="ARBA" id="ARBA00009732"/>
    </source>
</evidence>
<feature type="binding site" evidence="4">
    <location>
        <position position="120"/>
    </location>
    <ligand>
        <name>[4Fe-4S] cluster</name>
        <dbReference type="ChEBI" id="CHEBI:49883"/>
    </ligand>
</feature>
<feature type="domain" description="Phosphoadenosine phosphosulphate reductase" evidence="6">
    <location>
        <begin position="36"/>
        <end position="210"/>
    </location>
</feature>
<dbReference type="GO" id="GO:0070814">
    <property type="term" value="P:hydrogen sulfide biosynthetic process"/>
    <property type="evidence" value="ECO:0007669"/>
    <property type="project" value="UniProtKB-UniRule"/>
</dbReference>
<comment type="subcellular location">
    <subcellularLocation>
        <location evidence="4">Cytoplasm</location>
    </subcellularLocation>
</comment>